<comment type="catalytic activity">
    <reaction evidence="3">
        <text>2 GTP = 3',3'-c-di-GMP + 2 diphosphate</text>
        <dbReference type="Rhea" id="RHEA:24898"/>
        <dbReference type="ChEBI" id="CHEBI:33019"/>
        <dbReference type="ChEBI" id="CHEBI:37565"/>
        <dbReference type="ChEBI" id="CHEBI:58805"/>
        <dbReference type="EC" id="2.7.7.65"/>
    </reaction>
</comment>
<dbReference type="InterPro" id="IPR050469">
    <property type="entry name" value="Diguanylate_Cyclase"/>
</dbReference>
<dbReference type="InterPro" id="IPR001638">
    <property type="entry name" value="Solute-binding_3/MltF_N"/>
</dbReference>
<keyword evidence="4" id="KW-0812">Transmembrane</keyword>
<dbReference type="InterPro" id="IPR043128">
    <property type="entry name" value="Rev_trsase/Diguanyl_cyclase"/>
</dbReference>
<feature type="domain" description="GGDEF" evidence="6">
    <location>
        <begin position="349"/>
        <end position="484"/>
    </location>
</feature>
<feature type="signal peptide" evidence="5">
    <location>
        <begin position="1"/>
        <end position="24"/>
    </location>
</feature>
<dbReference type="CDD" id="cd13708">
    <property type="entry name" value="PBP2_BvgS_like_1"/>
    <property type="match status" value="1"/>
</dbReference>
<dbReference type="Pfam" id="PF00990">
    <property type="entry name" value="GGDEF"/>
    <property type="match status" value="1"/>
</dbReference>
<sequence length="496" mass="55381">MDLRPICLLAGLATAMTLASPASGGEGEIPAADRVPLTAEQRRWLEENQPLRLCVDPDWLPFEAIDRRGRHVGMGADFMDLMTARAGIETELLETEDWPETLQRARQGDCDVLPLAMETSGRAEFLNFTEPYLETPSVIATLDSRGHISDLSKVSHLPLGIMRDFSFVEIYREQYPGINLVEVDSYEDGVAGVQSGQLFGMLGNMASIGYAIQQMRAPNVKISGRIDGDSRLSVATRKDEPMLAEVFEAAVASLSPRDRQEIINAWYQVQFEEGRNYTLFAGALAVMVLIFLAGLFWGYRLRTVNLGLEQANRKLTELTRKDSLTGLYNRAYLDVRLSHALAHCRRNRSLLSVAMLDLDHFKQINDSLGHAFGDQCLRRVSDLLREYFQRATETVARYGGEEFVVLCEENHAEQFIAQLERFRLMVASEPVAFEGQSTFLTVSIGLWSAVPGSGDSALDCLLRADAALYEAKHQGRNRLIIRRGTPRGLFGRGRKA</sequence>
<evidence type="ECO:0000256" key="1">
    <source>
        <dbReference type="ARBA" id="ARBA00001946"/>
    </source>
</evidence>
<evidence type="ECO:0000313" key="7">
    <source>
        <dbReference type="EMBL" id="MEA5445361.1"/>
    </source>
</evidence>
<dbReference type="InterPro" id="IPR000160">
    <property type="entry name" value="GGDEF_dom"/>
</dbReference>
<keyword evidence="4" id="KW-0472">Membrane</keyword>
<proteinExistence type="predicted"/>
<dbReference type="CDD" id="cd01949">
    <property type="entry name" value="GGDEF"/>
    <property type="match status" value="1"/>
</dbReference>
<keyword evidence="5" id="KW-0732">Signal</keyword>
<dbReference type="FunFam" id="3.30.70.270:FF:000001">
    <property type="entry name" value="Diguanylate cyclase domain protein"/>
    <property type="match status" value="1"/>
</dbReference>
<dbReference type="PANTHER" id="PTHR45138:SF9">
    <property type="entry name" value="DIGUANYLATE CYCLASE DGCM-RELATED"/>
    <property type="match status" value="1"/>
</dbReference>
<dbReference type="EC" id="2.7.7.65" evidence="2"/>
<dbReference type="RefSeq" id="WP_346050991.1">
    <property type="nucleotide sequence ID" value="NZ_JAYGII010000009.1"/>
</dbReference>
<feature type="transmembrane region" description="Helical" evidence="4">
    <location>
        <begin position="277"/>
        <end position="299"/>
    </location>
</feature>
<dbReference type="GO" id="GO:0052621">
    <property type="term" value="F:diguanylate cyclase activity"/>
    <property type="evidence" value="ECO:0007669"/>
    <property type="project" value="UniProtKB-EC"/>
</dbReference>
<keyword evidence="7" id="KW-0808">Transferase</keyword>
<dbReference type="GO" id="GO:0043709">
    <property type="term" value="P:cell adhesion involved in single-species biofilm formation"/>
    <property type="evidence" value="ECO:0007669"/>
    <property type="project" value="TreeGrafter"/>
</dbReference>
<organism evidence="7 8">
    <name type="scientific">Natronospira elongata</name>
    <dbReference type="NCBI Taxonomy" id="3110268"/>
    <lineage>
        <taxon>Bacteria</taxon>
        <taxon>Pseudomonadati</taxon>
        <taxon>Pseudomonadota</taxon>
        <taxon>Gammaproteobacteria</taxon>
        <taxon>Natronospirales</taxon>
        <taxon>Natronospiraceae</taxon>
        <taxon>Natronospira</taxon>
    </lineage>
</organism>
<evidence type="ECO:0000256" key="3">
    <source>
        <dbReference type="ARBA" id="ARBA00034247"/>
    </source>
</evidence>
<dbReference type="Gene3D" id="3.30.70.270">
    <property type="match status" value="1"/>
</dbReference>
<evidence type="ECO:0000256" key="5">
    <source>
        <dbReference type="SAM" id="SignalP"/>
    </source>
</evidence>
<dbReference type="SUPFAM" id="SSF53850">
    <property type="entry name" value="Periplasmic binding protein-like II"/>
    <property type="match status" value="1"/>
</dbReference>
<dbReference type="GO" id="GO:0005886">
    <property type="term" value="C:plasma membrane"/>
    <property type="evidence" value="ECO:0007669"/>
    <property type="project" value="TreeGrafter"/>
</dbReference>
<reference evidence="7 8" key="1">
    <citation type="submission" date="2023-12" db="EMBL/GenBank/DDBJ databases">
        <title>Whole-genome sequencing of halo(alkali)philic microorganisms from hypersaline lakes.</title>
        <authorList>
            <person name="Sorokin D.Y."/>
            <person name="Merkel A.Y."/>
            <person name="Messina E."/>
            <person name="Yakimov M."/>
        </authorList>
    </citation>
    <scope>NUCLEOTIDE SEQUENCE [LARGE SCALE GENOMIC DNA]</scope>
    <source>
        <strain evidence="7 8">AB-CW1</strain>
    </source>
</reference>
<evidence type="ECO:0000259" key="6">
    <source>
        <dbReference type="PROSITE" id="PS50887"/>
    </source>
</evidence>
<keyword evidence="8" id="KW-1185">Reference proteome</keyword>
<keyword evidence="4" id="KW-1133">Transmembrane helix</keyword>
<dbReference type="GO" id="GO:1902201">
    <property type="term" value="P:negative regulation of bacterial-type flagellum-dependent cell motility"/>
    <property type="evidence" value="ECO:0007669"/>
    <property type="project" value="TreeGrafter"/>
</dbReference>
<dbReference type="Proteomes" id="UP001302316">
    <property type="component" value="Unassembled WGS sequence"/>
</dbReference>
<accession>A0AAP6MMJ0</accession>
<dbReference type="SUPFAM" id="SSF55073">
    <property type="entry name" value="Nucleotide cyclase"/>
    <property type="match status" value="1"/>
</dbReference>
<comment type="caution">
    <text evidence="7">The sequence shown here is derived from an EMBL/GenBank/DDBJ whole genome shotgun (WGS) entry which is preliminary data.</text>
</comment>
<dbReference type="EMBL" id="JAYGII010000009">
    <property type="protein sequence ID" value="MEA5445361.1"/>
    <property type="molecule type" value="Genomic_DNA"/>
</dbReference>
<evidence type="ECO:0000313" key="8">
    <source>
        <dbReference type="Proteomes" id="UP001302316"/>
    </source>
</evidence>
<dbReference type="InterPro" id="IPR029787">
    <property type="entry name" value="Nucleotide_cyclase"/>
</dbReference>
<evidence type="ECO:0000256" key="4">
    <source>
        <dbReference type="SAM" id="Phobius"/>
    </source>
</evidence>
<dbReference type="PANTHER" id="PTHR45138">
    <property type="entry name" value="REGULATORY COMPONENTS OF SENSORY TRANSDUCTION SYSTEM"/>
    <property type="match status" value="1"/>
</dbReference>
<evidence type="ECO:0000256" key="2">
    <source>
        <dbReference type="ARBA" id="ARBA00012528"/>
    </source>
</evidence>
<dbReference type="NCBIfam" id="TIGR00254">
    <property type="entry name" value="GGDEF"/>
    <property type="match status" value="1"/>
</dbReference>
<feature type="chain" id="PRO_5042898367" description="diguanylate cyclase" evidence="5">
    <location>
        <begin position="25"/>
        <end position="496"/>
    </location>
</feature>
<dbReference type="Gene3D" id="3.40.190.10">
    <property type="entry name" value="Periplasmic binding protein-like II"/>
    <property type="match status" value="2"/>
</dbReference>
<protein>
    <recommendedName>
        <fullName evidence="2">diguanylate cyclase</fullName>
        <ecNumber evidence="2">2.7.7.65</ecNumber>
    </recommendedName>
</protein>
<gene>
    <name evidence="7" type="ORF">VCB98_05975</name>
</gene>
<dbReference type="SMART" id="SM00062">
    <property type="entry name" value="PBPb"/>
    <property type="match status" value="1"/>
</dbReference>
<name>A0AAP6MMJ0_9GAMM</name>
<keyword evidence="7" id="KW-0548">Nucleotidyltransferase</keyword>
<dbReference type="Pfam" id="PF00497">
    <property type="entry name" value="SBP_bac_3"/>
    <property type="match status" value="1"/>
</dbReference>
<dbReference type="PROSITE" id="PS50887">
    <property type="entry name" value="GGDEF"/>
    <property type="match status" value="1"/>
</dbReference>
<dbReference type="SMART" id="SM00267">
    <property type="entry name" value="GGDEF"/>
    <property type="match status" value="1"/>
</dbReference>
<dbReference type="AlphaFoldDB" id="A0AAP6MMJ0"/>
<comment type="cofactor">
    <cofactor evidence="1">
        <name>Mg(2+)</name>
        <dbReference type="ChEBI" id="CHEBI:18420"/>
    </cofactor>
</comment>